<dbReference type="PANTHER" id="PTHR46310:SF7">
    <property type="entry name" value="AMIDASE 1"/>
    <property type="match status" value="1"/>
</dbReference>
<evidence type="ECO:0000259" key="3">
    <source>
        <dbReference type="Pfam" id="PF26053"/>
    </source>
</evidence>
<feature type="signal peptide" evidence="1">
    <location>
        <begin position="1"/>
        <end position="20"/>
    </location>
</feature>
<dbReference type="PANTHER" id="PTHR46310">
    <property type="entry name" value="AMIDASE 1"/>
    <property type="match status" value="1"/>
</dbReference>
<dbReference type="EMBL" id="ML738586">
    <property type="protein sequence ID" value="KAE8168357.1"/>
    <property type="molecule type" value="Genomic_DNA"/>
</dbReference>
<evidence type="ECO:0000259" key="2">
    <source>
        <dbReference type="Pfam" id="PF01425"/>
    </source>
</evidence>
<dbReference type="Gene3D" id="3.90.1300.10">
    <property type="entry name" value="Amidase signature (AS) domain"/>
    <property type="match status" value="1"/>
</dbReference>
<evidence type="ECO:0000256" key="1">
    <source>
        <dbReference type="SAM" id="SignalP"/>
    </source>
</evidence>
<dbReference type="Pfam" id="PF26053">
    <property type="entry name" value="DUF8016"/>
    <property type="match status" value="1"/>
</dbReference>
<accession>A0A5N6VCG8</accession>
<dbReference type="OrthoDB" id="443318at2759"/>
<keyword evidence="1" id="KW-0732">Signal</keyword>
<dbReference type="SUPFAM" id="SSF75304">
    <property type="entry name" value="Amidase signature (AS) enzymes"/>
    <property type="match status" value="1"/>
</dbReference>
<keyword evidence="5" id="KW-1185">Reference proteome</keyword>
<protein>
    <submittedName>
        <fullName evidence="4">Amidase signature domain-containing protein</fullName>
    </submittedName>
</protein>
<evidence type="ECO:0000313" key="5">
    <source>
        <dbReference type="Proteomes" id="UP000326950"/>
    </source>
</evidence>
<dbReference type="InterPro" id="IPR058329">
    <property type="entry name" value="Arp1_N"/>
</dbReference>
<feature type="chain" id="PRO_5024864459" evidence="1">
    <location>
        <begin position="21"/>
        <end position="631"/>
    </location>
</feature>
<reference evidence="4 5" key="1">
    <citation type="submission" date="2019-04" db="EMBL/GenBank/DDBJ databases">
        <title>Friends and foes A comparative genomics study of 23 Aspergillus species from section Flavi.</title>
        <authorList>
            <consortium name="DOE Joint Genome Institute"/>
            <person name="Kjaerbolling I."/>
            <person name="Vesth T."/>
            <person name="Frisvad J.C."/>
            <person name="Nybo J.L."/>
            <person name="Theobald S."/>
            <person name="Kildgaard S."/>
            <person name="Isbrandt T."/>
            <person name="Kuo A."/>
            <person name="Sato A."/>
            <person name="Lyhne E.K."/>
            <person name="Kogle M.E."/>
            <person name="Wiebenga A."/>
            <person name="Kun R.S."/>
            <person name="Lubbers R.J."/>
            <person name="Makela M.R."/>
            <person name="Barry K."/>
            <person name="Chovatia M."/>
            <person name="Clum A."/>
            <person name="Daum C."/>
            <person name="Haridas S."/>
            <person name="He G."/>
            <person name="LaButti K."/>
            <person name="Lipzen A."/>
            <person name="Mondo S."/>
            <person name="Riley R."/>
            <person name="Salamov A."/>
            <person name="Simmons B.A."/>
            <person name="Magnuson J.K."/>
            <person name="Henrissat B."/>
            <person name="Mortensen U.H."/>
            <person name="Larsen T.O."/>
            <person name="Devries R.P."/>
            <person name="Grigoriev I.V."/>
            <person name="Machida M."/>
            <person name="Baker S.E."/>
            <person name="Andersen M.R."/>
        </authorList>
    </citation>
    <scope>NUCLEOTIDE SEQUENCE [LARGE SCALE GENOMIC DNA]</scope>
    <source>
        <strain evidence="4 5">CBS 117626</strain>
    </source>
</reference>
<dbReference type="Pfam" id="PF01425">
    <property type="entry name" value="Amidase"/>
    <property type="match status" value="1"/>
</dbReference>
<feature type="domain" description="Amidase" evidence="2">
    <location>
        <begin position="199"/>
        <end position="359"/>
    </location>
</feature>
<dbReference type="InterPro" id="IPR023631">
    <property type="entry name" value="Amidase_dom"/>
</dbReference>
<dbReference type="Proteomes" id="UP000326950">
    <property type="component" value="Unassembled WGS sequence"/>
</dbReference>
<gene>
    <name evidence="4" type="ORF">BDV40DRAFT_294899</name>
</gene>
<sequence>MFLQSNIQLILLALTHVAYCISPKGQIVEVNGIPFYLPPKVLGTFGFDDNPVVANLTDPLYPITFIDTAGGNSSLHAVVAGYQSFDDVFNIGFLKVIFHNGHSNDAIQDLQTAKSKYGVEAIFPYPVDASNPSLPPGPYFWFPASGIIHAAYRLYSDEQGAFTQGLISSGNGAYDVIPAAVPGAGAMTIGVPSRLYSTKSPAKPLAGVRLGVKDIFDVAGIKSSGGNRAYYQLSPPANETAPAIQKLIDAGAVLIGKMKTSQFANGEWATADWVDYHAPFNPRGDGYQDPGSSSSGPAAGVASYDWLDLTVGTDTGGSIRVPAGVNGVYGIRPSHDTALLKGIIPLSPEMDTVGILTRNRTLWKEASQVLYGGLGANATLPRKLYLVDFPTNRSSQSDNVLLDFTESLADVLHTTAEVFDTEKLWNSTAPKEANGASLVDFVGDIFPLLTANQQLQLVGNKLYARYKEENEGRLPFIDPSPSIRWNWGTEQADASIDEALHNMSIFTSWWHSHGQGGGADSCSGSLFVYPQSTGDTMYRDGPYPIDAPGIPSGFGIDRVPSFVGSPDAALPIGESEYHSRITNRTEVLPVAVDIMGGKGCEGMLFNVIDKLVAAGKLEESLQTGRSLYNLN</sequence>
<evidence type="ECO:0000313" key="4">
    <source>
        <dbReference type="EMBL" id="KAE8168357.1"/>
    </source>
</evidence>
<organism evidence="4 5">
    <name type="scientific">Aspergillus tamarii</name>
    <dbReference type="NCBI Taxonomy" id="41984"/>
    <lineage>
        <taxon>Eukaryota</taxon>
        <taxon>Fungi</taxon>
        <taxon>Dikarya</taxon>
        <taxon>Ascomycota</taxon>
        <taxon>Pezizomycotina</taxon>
        <taxon>Eurotiomycetes</taxon>
        <taxon>Eurotiomycetidae</taxon>
        <taxon>Eurotiales</taxon>
        <taxon>Aspergillaceae</taxon>
        <taxon>Aspergillus</taxon>
        <taxon>Aspergillus subgen. Circumdati</taxon>
    </lineage>
</organism>
<dbReference type="AlphaFoldDB" id="A0A5N6VCG8"/>
<name>A0A5N6VCG8_ASPTM</name>
<dbReference type="InterPro" id="IPR036928">
    <property type="entry name" value="AS_sf"/>
</dbReference>
<feature type="domain" description="Scytalone dehydratase-like protein Arp1 N-terminal" evidence="3">
    <location>
        <begin position="58"/>
        <end position="155"/>
    </location>
</feature>
<proteinExistence type="predicted"/>